<dbReference type="AlphaFoldDB" id="A0A0H1BBF9"/>
<evidence type="ECO:0000256" key="1">
    <source>
        <dbReference type="SAM" id="MobiDB-lite"/>
    </source>
</evidence>
<evidence type="ECO:0000313" key="3">
    <source>
        <dbReference type="Proteomes" id="UP000053573"/>
    </source>
</evidence>
<keyword evidence="3" id="KW-1185">Reference proteome</keyword>
<accession>A0A0H1BBF9</accession>
<proteinExistence type="predicted"/>
<organism evidence="2 3">
    <name type="scientific">Blastomyces silverae</name>
    <dbReference type="NCBI Taxonomy" id="2060906"/>
    <lineage>
        <taxon>Eukaryota</taxon>
        <taxon>Fungi</taxon>
        <taxon>Dikarya</taxon>
        <taxon>Ascomycota</taxon>
        <taxon>Pezizomycotina</taxon>
        <taxon>Eurotiomycetes</taxon>
        <taxon>Eurotiomycetidae</taxon>
        <taxon>Onygenales</taxon>
        <taxon>Ajellomycetaceae</taxon>
        <taxon>Blastomyces</taxon>
    </lineage>
</organism>
<protein>
    <submittedName>
        <fullName evidence="2">Uncharacterized protein</fullName>
    </submittedName>
</protein>
<name>A0A0H1BBF9_9EURO</name>
<feature type="region of interest" description="Disordered" evidence="1">
    <location>
        <begin position="1"/>
        <end position="26"/>
    </location>
</feature>
<comment type="caution">
    <text evidence="2">The sequence shown here is derived from an EMBL/GenBank/DDBJ whole genome shotgun (WGS) entry which is preliminary data.</text>
</comment>
<evidence type="ECO:0000313" key="2">
    <source>
        <dbReference type="EMBL" id="KLJ08715.1"/>
    </source>
</evidence>
<sequence>MAPAPALDLMDLVDEPGQKAPGKRSSLLPDFWQPRAKLLMTITAQSLKTAMRALDIPPMLKAAQTDRVGAGVARRGARAFQST</sequence>
<dbReference type="EMBL" id="LDEV01002545">
    <property type="protein sequence ID" value="KLJ08715.1"/>
    <property type="molecule type" value="Genomic_DNA"/>
</dbReference>
<dbReference type="Proteomes" id="UP000053573">
    <property type="component" value="Unassembled WGS sequence"/>
</dbReference>
<gene>
    <name evidence="2" type="ORF">EMPG_15869</name>
</gene>
<reference evidence="3" key="1">
    <citation type="journal article" date="2015" name="PLoS Genet.">
        <title>The dynamic genome and transcriptome of the human fungal pathogen Blastomyces and close relative Emmonsia.</title>
        <authorList>
            <person name="Munoz J.F."/>
            <person name="Gauthier G.M."/>
            <person name="Desjardins C.A."/>
            <person name="Gallo J.E."/>
            <person name="Holder J."/>
            <person name="Sullivan T.D."/>
            <person name="Marty A.J."/>
            <person name="Carmen J.C."/>
            <person name="Chen Z."/>
            <person name="Ding L."/>
            <person name="Gujja S."/>
            <person name="Magrini V."/>
            <person name="Misas E."/>
            <person name="Mitreva M."/>
            <person name="Priest M."/>
            <person name="Saif S."/>
            <person name="Whiston E.A."/>
            <person name="Young S."/>
            <person name="Zeng Q."/>
            <person name="Goldman W.E."/>
            <person name="Mardis E.R."/>
            <person name="Taylor J.W."/>
            <person name="McEwen J.G."/>
            <person name="Clay O.K."/>
            <person name="Klein B.S."/>
            <person name="Cuomo C.A."/>
        </authorList>
    </citation>
    <scope>NUCLEOTIDE SEQUENCE [LARGE SCALE GENOMIC DNA]</scope>
    <source>
        <strain evidence="3">UAMH 139</strain>
    </source>
</reference>